<dbReference type="GO" id="GO:0003735">
    <property type="term" value="F:structural constituent of ribosome"/>
    <property type="evidence" value="ECO:0007669"/>
    <property type="project" value="TreeGrafter"/>
</dbReference>
<dbReference type="InterPro" id="IPR036164">
    <property type="entry name" value="bL21-like_sf"/>
</dbReference>
<dbReference type="SUPFAM" id="SSF141091">
    <property type="entry name" value="L21p-like"/>
    <property type="match status" value="1"/>
</dbReference>
<proteinExistence type="evidence at transcript level"/>
<accession>A0A023G9Y3</accession>
<evidence type="ECO:0000313" key="4">
    <source>
        <dbReference type="EMBL" id="JAC31046.1"/>
    </source>
</evidence>
<reference evidence="4" key="1">
    <citation type="submission" date="2014-03" db="EMBL/GenBank/DDBJ databases">
        <title>The sialotranscriptome of Amblyomma triste, Amblyomma parvum and Amblyomma cajennense ticks, uncovered by 454-based RNA-seq.</title>
        <authorList>
            <person name="Garcia G.R."/>
            <person name="Gardinassi L.G."/>
            <person name="Ribeiro J.M."/>
            <person name="Anatriello E."/>
            <person name="Ferreira B.R."/>
            <person name="Moreira H.N."/>
            <person name="Mafra C."/>
            <person name="Olegario M.M."/>
            <person name="Szabo P.J."/>
            <person name="Miranda-Santos I.K."/>
            <person name="Maruyama S.R."/>
        </authorList>
    </citation>
    <scope>NUCLEOTIDE SEQUENCE</scope>
    <source>
        <strain evidence="4">Mato Grasso do Sul</strain>
        <tissue evidence="4">Salivary glands</tissue>
    </source>
</reference>
<comment type="similarity">
    <text evidence="1">Belongs to the bacterial ribosomal protein bL21 family.</text>
</comment>
<name>A0A023G9Y3_AMBTT</name>
<evidence type="ECO:0000256" key="2">
    <source>
        <dbReference type="ARBA" id="ARBA00044129"/>
    </source>
</evidence>
<sequence>MALSCGCKFSIRLLRIFRSLGAVTQSSAARGLRSDAAHMKPLASAAAEQSQPLPIVEGSVVSSNEIEETRRVLQLVNTQIADNGTGRLFAVVTIHGKQFKVTPEDLILVQADMPVDIGDSLRLEKVLLVGARDFTLLGRPLLDRGLVRVDATVVEKTLSQTKRNFVSSSARAMRGTSSTGSHTPYCVSTPLSSCVTSMQQQRGKRTHTSVSLTEQHVIST</sequence>
<dbReference type="Pfam" id="PF00829">
    <property type="entry name" value="Ribosomal_L21p"/>
    <property type="match status" value="1"/>
</dbReference>
<evidence type="ECO:0000256" key="1">
    <source>
        <dbReference type="ARBA" id="ARBA00008563"/>
    </source>
</evidence>
<feature type="compositionally biased region" description="Polar residues" evidence="3">
    <location>
        <begin position="208"/>
        <end position="220"/>
    </location>
</feature>
<dbReference type="PANTHER" id="PTHR21349">
    <property type="entry name" value="50S RIBOSOMAL PROTEIN L21"/>
    <property type="match status" value="1"/>
</dbReference>
<keyword evidence="4" id="KW-0689">Ribosomal protein</keyword>
<keyword evidence="4" id="KW-0687">Ribonucleoprotein</keyword>
<protein>
    <recommendedName>
        <fullName evidence="2">Large ribosomal subunit protein bL21m</fullName>
    </recommendedName>
</protein>
<dbReference type="GO" id="GO:0005762">
    <property type="term" value="C:mitochondrial large ribosomal subunit"/>
    <property type="evidence" value="ECO:0007669"/>
    <property type="project" value="TreeGrafter"/>
</dbReference>
<organism evidence="4">
    <name type="scientific">Amblyomma triste</name>
    <name type="common">Neotropical tick</name>
    <dbReference type="NCBI Taxonomy" id="251400"/>
    <lineage>
        <taxon>Eukaryota</taxon>
        <taxon>Metazoa</taxon>
        <taxon>Ecdysozoa</taxon>
        <taxon>Arthropoda</taxon>
        <taxon>Chelicerata</taxon>
        <taxon>Arachnida</taxon>
        <taxon>Acari</taxon>
        <taxon>Parasitiformes</taxon>
        <taxon>Ixodida</taxon>
        <taxon>Ixodoidea</taxon>
        <taxon>Ixodidae</taxon>
        <taxon>Amblyomminae</taxon>
        <taxon>Amblyomma</taxon>
    </lineage>
</organism>
<dbReference type="PANTHER" id="PTHR21349:SF0">
    <property type="entry name" value="LARGE RIBOSOMAL SUBUNIT PROTEIN BL21M"/>
    <property type="match status" value="1"/>
</dbReference>
<feature type="region of interest" description="Disordered" evidence="3">
    <location>
        <begin position="199"/>
        <end position="220"/>
    </location>
</feature>
<dbReference type="EMBL" id="GBBM01004372">
    <property type="protein sequence ID" value="JAC31046.1"/>
    <property type="molecule type" value="mRNA"/>
</dbReference>
<evidence type="ECO:0000256" key="3">
    <source>
        <dbReference type="SAM" id="MobiDB-lite"/>
    </source>
</evidence>
<dbReference type="AlphaFoldDB" id="A0A023G9Y3"/>
<dbReference type="InterPro" id="IPR028909">
    <property type="entry name" value="bL21-like"/>
</dbReference>